<evidence type="ECO:0000313" key="1">
    <source>
        <dbReference type="EMBL" id="CAK9254965.1"/>
    </source>
</evidence>
<sequence length="95" mass="10771">MPWESTVNVIVVSLVVGKIWHDINQRFKDRNRIMEKTGVFGSEISDFLSTIRVGHPVNGPRNAQSATSDHIVSSKMMRKAVYNSMGCFRLTYDVI</sequence>
<keyword evidence="2" id="KW-1185">Reference proteome</keyword>
<organism evidence="1 2">
    <name type="scientific">Sphagnum jensenii</name>
    <dbReference type="NCBI Taxonomy" id="128206"/>
    <lineage>
        <taxon>Eukaryota</taxon>
        <taxon>Viridiplantae</taxon>
        <taxon>Streptophyta</taxon>
        <taxon>Embryophyta</taxon>
        <taxon>Bryophyta</taxon>
        <taxon>Sphagnophytina</taxon>
        <taxon>Sphagnopsida</taxon>
        <taxon>Sphagnales</taxon>
        <taxon>Sphagnaceae</taxon>
        <taxon>Sphagnum</taxon>
    </lineage>
</organism>
<proteinExistence type="predicted"/>
<evidence type="ECO:0000313" key="2">
    <source>
        <dbReference type="Proteomes" id="UP001497444"/>
    </source>
</evidence>
<protein>
    <submittedName>
        <fullName evidence="1">Uncharacterized protein</fullName>
    </submittedName>
</protein>
<gene>
    <name evidence="1" type="ORF">CSSPJE1EN1_LOCUS443</name>
</gene>
<name>A0ABP0VNA2_9BRYO</name>
<dbReference type="Proteomes" id="UP001497444">
    <property type="component" value="Chromosome 1"/>
</dbReference>
<dbReference type="EMBL" id="OZ020096">
    <property type="protein sequence ID" value="CAK9254965.1"/>
    <property type="molecule type" value="Genomic_DNA"/>
</dbReference>
<accession>A0ABP0VNA2</accession>
<reference evidence="1 2" key="1">
    <citation type="submission" date="2024-02" db="EMBL/GenBank/DDBJ databases">
        <authorList>
            <consortium name="ELIXIR-Norway"/>
            <consortium name="Elixir Norway"/>
        </authorList>
    </citation>
    <scope>NUCLEOTIDE SEQUENCE [LARGE SCALE GENOMIC DNA]</scope>
</reference>